<evidence type="ECO:0000259" key="3">
    <source>
        <dbReference type="Pfam" id="PF00151"/>
    </source>
</evidence>
<dbReference type="GO" id="GO:0016298">
    <property type="term" value="F:lipase activity"/>
    <property type="evidence" value="ECO:0007669"/>
    <property type="project" value="InterPro"/>
</dbReference>
<name>A0A8J2MFH8_9HEXA</name>
<dbReference type="GO" id="GO:0005615">
    <property type="term" value="C:extracellular space"/>
    <property type="evidence" value="ECO:0007669"/>
    <property type="project" value="TreeGrafter"/>
</dbReference>
<dbReference type="OrthoDB" id="199913at2759"/>
<keyword evidence="5" id="KW-1185">Reference proteome</keyword>
<protein>
    <recommendedName>
        <fullName evidence="3">Lipase domain-containing protein</fullName>
    </recommendedName>
</protein>
<proteinExistence type="inferred from homology"/>
<gene>
    <name evidence="4" type="ORF">AFUS01_LOCUS46779</name>
</gene>
<dbReference type="Proteomes" id="UP000708208">
    <property type="component" value="Unassembled WGS sequence"/>
</dbReference>
<comment type="caution">
    <text evidence="4">The sequence shown here is derived from an EMBL/GenBank/DDBJ whole genome shotgun (WGS) entry which is preliminary data.</text>
</comment>
<evidence type="ECO:0000313" key="5">
    <source>
        <dbReference type="Proteomes" id="UP000708208"/>
    </source>
</evidence>
<reference evidence="4" key="1">
    <citation type="submission" date="2021-06" db="EMBL/GenBank/DDBJ databases">
        <authorList>
            <person name="Hodson N. C."/>
            <person name="Mongue J. A."/>
            <person name="Jaron S. K."/>
        </authorList>
    </citation>
    <scope>NUCLEOTIDE SEQUENCE</scope>
</reference>
<dbReference type="CDD" id="cd00707">
    <property type="entry name" value="Pancreat_lipase_like"/>
    <property type="match status" value="1"/>
</dbReference>
<evidence type="ECO:0000256" key="2">
    <source>
        <dbReference type="SAM" id="SignalP"/>
    </source>
</evidence>
<dbReference type="InterPro" id="IPR000734">
    <property type="entry name" value="TAG_lipase"/>
</dbReference>
<evidence type="ECO:0000313" key="4">
    <source>
        <dbReference type="EMBL" id="CAG7837711.1"/>
    </source>
</evidence>
<dbReference type="Pfam" id="PF00151">
    <property type="entry name" value="Lipase"/>
    <property type="match status" value="1"/>
</dbReference>
<dbReference type="PIRSF" id="PIRSF000865">
    <property type="entry name" value="Lipoprotein_lipase_LIPH"/>
    <property type="match status" value="1"/>
</dbReference>
<sequence>MLRFLALFLAISGALASPLQTKLKTPQAEVCYDIYGCFSNNSPWTSSARPSAGLPGRPEEVGTRQLLFTRTTRNEAEELLPGKDALLDFSAYNGAKNTVVIVHGWTDNSTTPWVVKTKNAILDKEDSNVLVVDWYPGASLNYLKSVDNARLVGAQIAALLQFIIGKTSTTPAKIHIIGHSLGAHIAGYVGKRIDNIARITALDPTQPYFEGTDALVRLDVSDAVFIQTIHSNGKSASRLDGFGLTTPIGNVDIYPNGGEVQPGCKDQISKLKGSLNDLLKYDFDGQFSEYACSHSRAPEYYAESLLSECPFVAYRCDDAKAFEAGSCYSDCQDGSCLVVGNEKESKPQPGHYFLNTDSQASFCLQPATMAAGVSASQEKVDHGKVTVQFRRPDGITTDKFILAQ</sequence>
<feature type="signal peptide" evidence="2">
    <location>
        <begin position="1"/>
        <end position="16"/>
    </location>
</feature>
<feature type="domain" description="Lipase" evidence="3">
    <location>
        <begin position="29"/>
        <end position="362"/>
    </location>
</feature>
<organism evidence="4 5">
    <name type="scientific">Allacma fusca</name>
    <dbReference type="NCBI Taxonomy" id="39272"/>
    <lineage>
        <taxon>Eukaryota</taxon>
        <taxon>Metazoa</taxon>
        <taxon>Ecdysozoa</taxon>
        <taxon>Arthropoda</taxon>
        <taxon>Hexapoda</taxon>
        <taxon>Collembola</taxon>
        <taxon>Symphypleona</taxon>
        <taxon>Sminthuridae</taxon>
        <taxon>Allacma</taxon>
    </lineage>
</organism>
<feature type="chain" id="PRO_5035224549" description="Lipase domain-containing protein" evidence="2">
    <location>
        <begin position="17"/>
        <end position="404"/>
    </location>
</feature>
<evidence type="ECO:0000256" key="1">
    <source>
        <dbReference type="RuleBase" id="RU004262"/>
    </source>
</evidence>
<dbReference type="InterPro" id="IPR016272">
    <property type="entry name" value="Lipase_LIPH"/>
</dbReference>
<accession>A0A8J2MFH8</accession>
<dbReference type="InterPro" id="IPR013818">
    <property type="entry name" value="Lipase"/>
</dbReference>
<dbReference type="AlphaFoldDB" id="A0A8J2MFH8"/>
<dbReference type="InterPro" id="IPR033906">
    <property type="entry name" value="Lipase_N"/>
</dbReference>
<dbReference type="PANTHER" id="PTHR11610">
    <property type="entry name" value="LIPASE"/>
    <property type="match status" value="1"/>
</dbReference>
<dbReference type="GO" id="GO:0016042">
    <property type="term" value="P:lipid catabolic process"/>
    <property type="evidence" value="ECO:0007669"/>
    <property type="project" value="TreeGrafter"/>
</dbReference>
<comment type="similarity">
    <text evidence="1">Belongs to the AB hydrolase superfamily. Lipase family.</text>
</comment>
<dbReference type="EMBL" id="CAJVCH010571516">
    <property type="protein sequence ID" value="CAG7837711.1"/>
    <property type="molecule type" value="Genomic_DNA"/>
</dbReference>
<keyword evidence="2" id="KW-0732">Signal</keyword>